<dbReference type="PANTHER" id="PTHR31579:SF1">
    <property type="entry name" value="OS03G0796600 PROTEIN"/>
    <property type="match status" value="1"/>
</dbReference>
<feature type="compositionally biased region" description="Low complexity" evidence="1">
    <location>
        <begin position="392"/>
        <end position="402"/>
    </location>
</feature>
<evidence type="ECO:0000256" key="1">
    <source>
        <dbReference type="SAM" id="MobiDB-lite"/>
    </source>
</evidence>
<comment type="caution">
    <text evidence="2">The sequence shown here is derived from an EMBL/GenBank/DDBJ whole genome shotgun (WGS) entry which is preliminary data.</text>
</comment>
<reference evidence="2 3" key="1">
    <citation type="journal article" date="2024" name="Nat. Commun.">
        <title>Phylogenomics reveals the evolutionary origins of lichenization in chlorophyte algae.</title>
        <authorList>
            <person name="Puginier C."/>
            <person name="Libourel C."/>
            <person name="Otte J."/>
            <person name="Skaloud P."/>
            <person name="Haon M."/>
            <person name="Grisel S."/>
            <person name="Petersen M."/>
            <person name="Berrin J.G."/>
            <person name="Delaux P.M."/>
            <person name="Dal Grande F."/>
            <person name="Keller J."/>
        </authorList>
    </citation>
    <scope>NUCLEOTIDE SEQUENCE [LARGE SCALE GENOMIC DNA]</scope>
    <source>
        <strain evidence="2 3">SAG 216-7</strain>
    </source>
</reference>
<feature type="region of interest" description="Disordered" evidence="1">
    <location>
        <begin position="273"/>
        <end position="313"/>
    </location>
</feature>
<dbReference type="InterPro" id="IPR006502">
    <property type="entry name" value="PDDEXK-like"/>
</dbReference>
<proteinExistence type="predicted"/>
<keyword evidence="3" id="KW-1185">Reference proteome</keyword>
<dbReference type="EMBL" id="JALJOT010000013">
    <property type="protein sequence ID" value="KAK9904289.1"/>
    <property type="molecule type" value="Genomic_DNA"/>
</dbReference>
<sequence>MLPGVRRAMRLSPFAILRRDENTTCEESKNSSAVSTTAGSPIFSLELSQHPSQLLRQRSSLGGEEAFVPAAGGDFSDSHRHLLLLSVTQTDFEAQLLGLLRGLKAEREGGISAPDLAEALSARGFLVRLESGQPRECGKTCGRQCLEKLQHTYLLVSGSLDSAVTTPVIVEPQLREHFRIAHSTPAYESLLSAAPAEFVGSSGRLAAIVELLSSAVAAAFKEQALPLPPWRRTKSVLSKWGLGPATSGAKEVATPFNSPTKCAAAAALPPSQALGGRHLPSVRAAGPDCRRERPGRQTQPKRVDFSGVGAGEPDRAQAKGLEAMLEGLGAGISRGKRQLLEVARRRSGDSAVPWQLPVVVSLSAHASTGMPLKPAAGAANGVMALPELHALSSPSGLQQSPPCARVSNDSAASPGAQQADGSDAACLVSGAAAKPVNRFRGGSAESDGGDCVAGVLHDERGDPGGEASPGGGGGVSRRPRQMVSLLARGLADQAAAAAAPPVIDSAALLQPPAGAEAGAAAAAAAKPKRSASWLLNLPHITTVRRMGKAEGFP</sequence>
<dbReference type="Pfam" id="PF04720">
    <property type="entry name" value="PDDEXK_6"/>
    <property type="match status" value="1"/>
</dbReference>
<feature type="region of interest" description="Disordered" evidence="1">
    <location>
        <begin position="392"/>
        <end position="421"/>
    </location>
</feature>
<feature type="region of interest" description="Disordered" evidence="1">
    <location>
        <begin position="439"/>
        <end position="478"/>
    </location>
</feature>
<evidence type="ECO:0000313" key="2">
    <source>
        <dbReference type="EMBL" id="KAK9904289.1"/>
    </source>
</evidence>
<feature type="compositionally biased region" description="Polar residues" evidence="1">
    <location>
        <begin position="407"/>
        <end position="420"/>
    </location>
</feature>
<evidence type="ECO:0000313" key="3">
    <source>
        <dbReference type="Proteomes" id="UP001491310"/>
    </source>
</evidence>
<gene>
    <name evidence="2" type="ORF">WJX75_008491</name>
</gene>
<dbReference type="PANTHER" id="PTHR31579">
    <property type="entry name" value="OS03G0796600 PROTEIN"/>
    <property type="match status" value="1"/>
</dbReference>
<dbReference type="Proteomes" id="UP001491310">
    <property type="component" value="Unassembled WGS sequence"/>
</dbReference>
<organism evidence="2 3">
    <name type="scientific">Coccomyxa subellipsoidea</name>
    <dbReference type="NCBI Taxonomy" id="248742"/>
    <lineage>
        <taxon>Eukaryota</taxon>
        <taxon>Viridiplantae</taxon>
        <taxon>Chlorophyta</taxon>
        <taxon>core chlorophytes</taxon>
        <taxon>Trebouxiophyceae</taxon>
        <taxon>Trebouxiophyceae incertae sedis</taxon>
        <taxon>Coccomyxaceae</taxon>
        <taxon>Coccomyxa</taxon>
    </lineage>
</organism>
<protein>
    <submittedName>
        <fullName evidence="2">Uncharacterized protein</fullName>
    </submittedName>
</protein>
<accession>A0ABR2YFW9</accession>
<name>A0ABR2YFW9_9CHLO</name>